<reference evidence="1 2" key="1">
    <citation type="submission" date="2022-04" db="EMBL/GenBank/DDBJ databases">
        <title>Leucobacter sp. isolated from rhizosphere of onion.</title>
        <authorList>
            <person name="Won M."/>
            <person name="Lee C.-M."/>
            <person name="Woen H.-Y."/>
            <person name="Kwon S.-W."/>
        </authorList>
    </citation>
    <scope>NUCLEOTIDE SEQUENCE [LARGE SCALE GENOMIC DNA]</scope>
    <source>
        <strain evidence="1 2">H25R-14</strain>
    </source>
</reference>
<dbReference type="Proteomes" id="UP000831775">
    <property type="component" value="Chromosome"/>
</dbReference>
<dbReference type="RefSeq" id="WP_244684399.1">
    <property type="nucleotide sequence ID" value="NZ_CP095043.1"/>
</dbReference>
<name>A0ABY4FT17_9MICO</name>
<evidence type="ECO:0000313" key="1">
    <source>
        <dbReference type="EMBL" id="UOQ59401.1"/>
    </source>
</evidence>
<sequence>MTTDETPTALDCGTTIERLTEYLESGRTPVDRHIESCPECLNALEALERVGRLSRDLIADDAARLPATSDGWFERILTTIHSELRAGRSFPISHPDPRVHITVTEGAVKALLRTTGDSLDGVYISRTQIEGDAETPGAPVEINLTASVRFGIPLPELADELRALAHDTLLRHTELNVTAVNIAVEDLHGTPPG</sequence>
<protein>
    <submittedName>
        <fullName evidence="1">Asp23/Gls24 family envelope stress response protein</fullName>
    </submittedName>
</protein>
<organism evidence="1 2">
    <name type="scientific">Leucobacter rhizosphaerae</name>
    <dbReference type="NCBI Taxonomy" id="2932245"/>
    <lineage>
        <taxon>Bacteria</taxon>
        <taxon>Bacillati</taxon>
        <taxon>Actinomycetota</taxon>
        <taxon>Actinomycetes</taxon>
        <taxon>Micrococcales</taxon>
        <taxon>Microbacteriaceae</taxon>
        <taxon>Leucobacter</taxon>
    </lineage>
</organism>
<keyword evidence="2" id="KW-1185">Reference proteome</keyword>
<gene>
    <name evidence="1" type="ORF">MUN76_10080</name>
</gene>
<accession>A0ABY4FT17</accession>
<evidence type="ECO:0000313" key="2">
    <source>
        <dbReference type="Proteomes" id="UP000831775"/>
    </source>
</evidence>
<dbReference type="EMBL" id="CP095043">
    <property type="protein sequence ID" value="UOQ59401.1"/>
    <property type="molecule type" value="Genomic_DNA"/>
</dbReference>
<proteinExistence type="predicted"/>